<keyword evidence="2" id="KW-1185">Reference proteome</keyword>
<sequence length="70" mass="7852">MVHSGVLLEQDSHDPELALHELASTEAYGAKKQFLDRVTEISSEAEDFESEVLAEAIEHTNRTRINEILS</sequence>
<dbReference type="EMBL" id="CAJPDR010001121">
    <property type="protein sequence ID" value="CAF9943574.1"/>
    <property type="molecule type" value="Genomic_DNA"/>
</dbReference>
<organism evidence="1 2">
    <name type="scientific">Alectoria fallacina</name>
    <dbReference type="NCBI Taxonomy" id="1903189"/>
    <lineage>
        <taxon>Eukaryota</taxon>
        <taxon>Fungi</taxon>
        <taxon>Dikarya</taxon>
        <taxon>Ascomycota</taxon>
        <taxon>Pezizomycotina</taxon>
        <taxon>Lecanoromycetes</taxon>
        <taxon>OSLEUM clade</taxon>
        <taxon>Lecanoromycetidae</taxon>
        <taxon>Lecanorales</taxon>
        <taxon>Lecanorineae</taxon>
        <taxon>Parmeliaceae</taxon>
        <taxon>Alectoria</taxon>
    </lineage>
</organism>
<evidence type="ECO:0000313" key="2">
    <source>
        <dbReference type="Proteomes" id="UP000664203"/>
    </source>
</evidence>
<evidence type="ECO:0000313" key="1">
    <source>
        <dbReference type="EMBL" id="CAF9943574.1"/>
    </source>
</evidence>
<proteinExistence type="predicted"/>
<name>A0A8H3JAT4_9LECA</name>
<dbReference type="Proteomes" id="UP000664203">
    <property type="component" value="Unassembled WGS sequence"/>
</dbReference>
<comment type="caution">
    <text evidence="1">The sequence shown here is derived from an EMBL/GenBank/DDBJ whole genome shotgun (WGS) entry which is preliminary data.</text>
</comment>
<protein>
    <submittedName>
        <fullName evidence="1">Uncharacterized protein</fullName>
    </submittedName>
</protein>
<accession>A0A8H3JAT4</accession>
<reference evidence="1" key="1">
    <citation type="submission" date="2021-03" db="EMBL/GenBank/DDBJ databases">
        <authorList>
            <person name="Tagirdzhanova G."/>
        </authorList>
    </citation>
    <scope>NUCLEOTIDE SEQUENCE</scope>
</reference>
<dbReference type="AlphaFoldDB" id="A0A8H3JAT4"/>
<gene>
    <name evidence="1" type="ORF">ALECFALPRED_000708</name>
</gene>